<feature type="region of interest" description="Disordered" evidence="1">
    <location>
        <begin position="541"/>
        <end position="623"/>
    </location>
</feature>
<comment type="caution">
    <text evidence="2">The sequence shown here is derived from an EMBL/GenBank/DDBJ whole genome shotgun (WGS) entry which is preliminary data.</text>
</comment>
<feature type="compositionally biased region" description="Polar residues" evidence="1">
    <location>
        <begin position="119"/>
        <end position="139"/>
    </location>
</feature>
<feature type="compositionally biased region" description="Basic and acidic residues" evidence="1">
    <location>
        <begin position="564"/>
        <end position="590"/>
    </location>
</feature>
<organism evidence="2 3">
    <name type="scientific">Sclerotinia nivalis</name>
    <dbReference type="NCBI Taxonomy" id="352851"/>
    <lineage>
        <taxon>Eukaryota</taxon>
        <taxon>Fungi</taxon>
        <taxon>Dikarya</taxon>
        <taxon>Ascomycota</taxon>
        <taxon>Pezizomycotina</taxon>
        <taxon>Leotiomycetes</taxon>
        <taxon>Helotiales</taxon>
        <taxon>Sclerotiniaceae</taxon>
        <taxon>Sclerotinia</taxon>
    </lineage>
</organism>
<feature type="compositionally biased region" description="Pro residues" evidence="1">
    <location>
        <begin position="75"/>
        <end position="88"/>
    </location>
</feature>
<feature type="compositionally biased region" description="Acidic residues" evidence="1">
    <location>
        <begin position="419"/>
        <end position="438"/>
    </location>
</feature>
<reference evidence="2" key="1">
    <citation type="submission" date="2022-11" db="EMBL/GenBank/DDBJ databases">
        <title>Genome Resource of Sclerotinia nivalis Strain SnTB1, a Plant Pathogen Isolated from American Ginseng.</title>
        <authorList>
            <person name="Fan S."/>
        </authorList>
    </citation>
    <scope>NUCLEOTIDE SEQUENCE</scope>
    <source>
        <strain evidence="2">SnTB1</strain>
    </source>
</reference>
<name>A0A9X0ABH3_9HELO</name>
<feature type="region of interest" description="Disordered" evidence="1">
    <location>
        <begin position="265"/>
        <end position="288"/>
    </location>
</feature>
<feature type="compositionally biased region" description="Polar residues" evidence="1">
    <location>
        <begin position="16"/>
        <end position="31"/>
    </location>
</feature>
<feature type="compositionally biased region" description="Basic and acidic residues" evidence="1">
    <location>
        <begin position="194"/>
        <end position="209"/>
    </location>
</feature>
<accession>A0A9X0ABH3</accession>
<feature type="compositionally biased region" description="Low complexity" evidence="1">
    <location>
        <begin position="64"/>
        <end position="74"/>
    </location>
</feature>
<feature type="compositionally biased region" description="Low complexity" evidence="1">
    <location>
        <begin position="409"/>
        <end position="418"/>
    </location>
</feature>
<feature type="compositionally biased region" description="Basic and acidic residues" evidence="1">
    <location>
        <begin position="364"/>
        <end position="375"/>
    </location>
</feature>
<feature type="compositionally biased region" description="Pro residues" evidence="1">
    <location>
        <begin position="488"/>
        <end position="499"/>
    </location>
</feature>
<evidence type="ECO:0000313" key="2">
    <source>
        <dbReference type="EMBL" id="KAJ8059635.1"/>
    </source>
</evidence>
<feature type="region of interest" description="Disordered" evidence="1">
    <location>
        <begin position="364"/>
        <end position="512"/>
    </location>
</feature>
<dbReference type="EMBL" id="JAPEIS010000014">
    <property type="protein sequence ID" value="KAJ8059635.1"/>
    <property type="molecule type" value="Genomic_DNA"/>
</dbReference>
<evidence type="ECO:0000256" key="1">
    <source>
        <dbReference type="SAM" id="MobiDB-lite"/>
    </source>
</evidence>
<sequence length="651" mass="72857">MPEINKSIDPNEHHNQISTSPIPHTPDSSNPELLASVPATQRESDSPLYLQARLTSPTPQSYVSHTSRSSSQPSNPSPFPPQSHYPPRPHTHTPTPVSSPRDSSPKIPSPKEEFPFSSCAISSTQTPLNPSTQAQTQNSPETISFQLWAINIQEANSVQDCGFVEFRVEDLVDVSFEFLRKRVSERVERVVCGDREGEEKDEEDGKISEDDGEDDGEDGDEDGEEEGDEDGEEEEEQNKDIPFRGRTKLWTTARREVEVEITSTVPNYPFNPADESPRSRRRRMDSIRRPMRNNSENEISIDARSFGVRDVGSMRRRRSERERRKGWDFEIYEDVVERGGDESVEMRGISEMRGLWERGEGREQTVYRGENKENEGIGGNGVAVGVNGGDGGGSGEDEDGEEGEGTGENGVNEDGTSGESEDGEGNEDREENENIEENENSHGNEDTPEPQSNQPSISTEPRISTEPSISTETMEILQQNQTTISDPSNPPNPTPPRTPQNPSSQSSKAQECHLTSLSIHWNPFFIPTEYIDRSHSMRLLSSKRAPPPPLTFKGIVDDEVEIAGGDRGEGDRREEKEAEEKEEEQKEIKVTEITPGFPTREKFAEEGSWQSGEGNEDENENEEGIEELLRFLIQRGGRDELIAEYFLLRGD</sequence>
<feature type="compositionally biased region" description="Gly residues" evidence="1">
    <location>
        <begin position="376"/>
        <end position="394"/>
    </location>
</feature>
<evidence type="ECO:0000313" key="3">
    <source>
        <dbReference type="Proteomes" id="UP001152300"/>
    </source>
</evidence>
<dbReference type="Proteomes" id="UP001152300">
    <property type="component" value="Unassembled WGS sequence"/>
</dbReference>
<protein>
    <submittedName>
        <fullName evidence="2">Uncharacterized protein</fullName>
    </submittedName>
</protein>
<feature type="region of interest" description="Disordered" evidence="1">
    <location>
        <begin position="194"/>
        <end position="245"/>
    </location>
</feature>
<feature type="compositionally biased region" description="Acidic residues" evidence="1">
    <location>
        <begin position="614"/>
        <end position="623"/>
    </location>
</feature>
<feature type="compositionally biased region" description="Acidic residues" evidence="1">
    <location>
        <begin position="395"/>
        <end position="405"/>
    </location>
</feature>
<feature type="compositionally biased region" description="Polar residues" evidence="1">
    <location>
        <begin position="449"/>
        <end position="486"/>
    </location>
</feature>
<gene>
    <name evidence="2" type="ORF">OCU04_011287</name>
</gene>
<feature type="compositionally biased region" description="Polar residues" evidence="1">
    <location>
        <begin position="53"/>
        <end position="63"/>
    </location>
</feature>
<keyword evidence="3" id="KW-1185">Reference proteome</keyword>
<dbReference type="OrthoDB" id="10618295at2759"/>
<proteinExistence type="predicted"/>
<feature type="compositionally biased region" description="Acidic residues" evidence="1">
    <location>
        <begin position="210"/>
        <end position="237"/>
    </location>
</feature>
<feature type="region of interest" description="Disordered" evidence="1">
    <location>
        <begin position="1"/>
        <end position="139"/>
    </location>
</feature>
<dbReference type="AlphaFoldDB" id="A0A9X0ABH3"/>